<name>A0ABW6T348_9ACTN</name>
<feature type="domain" description="Antirepressor protein C-terminal" evidence="2">
    <location>
        <begin position="150"/>
        <end position="251"/>
    </location>
</feature>
<reference evidence="3 4" key="1">
    <citation type="submission" date="2024-10" db="EMBL/GenBank/DDBJ databases">
        <title>The Natural Products Discovery Center: Release of the First 8490 Sequenced Strains for Exploring Actinobacteria Biosynthetic Diversity.</title>
        <authorList>
            <person name="Kalkreuter E."/>
            <person name="Kautsar S.A."/>
            <person name="Yang D."/>
            <person name="Bader C.D."/>
            <person name="Teijaro C.N."/>
            <person name="Fluegel L."/>
            <person name="Davis C.M."/>
            <person name="Simpson J.R."/>
            <person name="Lauterbach L."/>
            <person name="Steele A.D."/>
            <person name="Gui C."/>
            <person name="Meng S."/>
            <person name="Li G."/>
            <person name="Viehrig K."/>
            <person name="Ye F."/>
            <person name="Su P."/>
            <person name="Kiefer A.F."/>
            <person name="Nichols A."/>
            <person name="Cepeda A.J."/>
            <person name="Yan W."/>
            <person name="Fan B."/>
            <person name="Jiang Y."/>
            <person name="Adhikari A."/>
            <person name="Zheng C.-J."/>
            <person name="Schuster L."/>
            <person name="Cowan T.M."/>
            <person name="Smanski M.J."/>
            <person name="Chevrette M.G."/>
            <person name="De Carvalho L.P.S."/>
            <person name="Shen B."/>
        </authorList>
    </citation>
    <scope>NUCLEOTIDE SEQUENCE [LARGE SCALE GENOMIC DNA]</scope>
    <source>
        <strain evidence="3 4">NPDC002173</strain>
    </source>
</reference>
<feature type="region of interest" description="Disordered" evidence="1">
    <location>
        <begin position="1"/>
        <end position="20"/>
    </location>
</feature>
<evidence type="ECO:0000313" key="4">
    <source>
        <dbReference type="Proteomes" id="UP001602013"/>
    </source>
</evidence>
<dbReference type="Proteomes" id="UP001602013">
    <property type="component" value="Unassembled WGS sequence"/>
</dbReference>
<dbReference type="InterPro" id="IPR005039">
    <property type="entry name" value="Ant_C"/>
</dbReference>
<organism evidence="3 4">
    <name type="scientific">Microtetraspora malaysiensis</name>
    <dbReference type="NCBI Taxonomy" id="161358"/>
    <lineage>
        <taxon>Bacteria</taxon>
        <taxon>Bacillati</taxon>
        <taxon>Actinomycetota</taxon>
        <taxon>Actinomycetes</taxon>
        <taxon>Streptosporangiales</taxon>
        <taxon>Streptosporangiaceae</taxon>
        <taxon>Microtetraspora</taxon>
    </lineage>
</organism>
<dbReference type="Pfam" id="PF03374">
    <property type="entry name" value="ANT"/>
    <property type="match status" value="1"/>
</dbReference>
<accession>A0ABW6T348</accession>
<protein>
    <submittedName>
        <fullName evidence="3">Phage antirepressor KilAC domain-containing protein</fullName>
    </submittedName>
</protein>
<gene>
    <name evidence="3" type="ORF">ACFYXI_39420</name>
</gene>
<evidence type="ECO:0000256" key="1">
    <source>
        <dbReference type="SAM" id="MobiDB-lite"/>
    </source>
</evidence>
<keyword evidence="4" id="KW-1185">Reference proteome</keyword>
<comment type="caution">
    <text evidence="3">The sequence shown here is derived from an EMBL/GenBank/DDBJ whole genome shotgun (WGS) entry which is preliminary data.</text>
</comment>
<dbReference type="RefSeq" id="WP_387417839.1">
    <property type="nucleotide sequence ID" value="NZ_JBIASD010000052.1"/>
</dbReference>
<evidence type="ECO:0000259" key="2">
    <source>
        <dbReference type="Pfam" id="PF03374"/>
    </source>
</evidence>
<evidence type="ECO:0000313" key="3">
    <source>
        <dbReference type="EMBL" id="MFF3671671.1"/>
    </source>
</evidence>
<dbReference type="EMBL" id="JBIASD010000052">
    <property type="protein sequence ID" value="MFF3671671.1"/>
    <property type="molecule type" value="Genomic_DNA"/>
</dbReference>
<sequence>MSEITTFVPPPSGEGSPFDAIRREDENGEYWIARELQVIMGYDKWERFDGVIERAVRSAENTATYSDQAFSRIREIGTGGAPRIDYRLSRYAAYLVAMNGEPNKPQVAAAQAYFAIRTREAEAATAKPMTEIEMARKYLAVLEREQALTKELEVAKPKAGKWDAYCNADGLIGMTELADILQTNVRALTSWFVEVNVFRKQTSYNGGNRNLPRTTYQRGRYFEVKTEVNKGVAFPVAYATPRGVDLVVDMWGRRTKE</sequence>
<proteinExistence type="predicted"/>